<feature type="transmembrane region" description="Helical" evidence="1">
    <location>
        <begin position="12"/>
        <end position="39"/>
    </location>
</feature>
<gene>
    <name evidence="2" type="ORF">GCM10017786_50200</name>
</gene>
<keyword evidence="1" id="KW-0812">Transmembrane</keyword>
<dbReference type="Proteomes" id="UP000605897">
    <property type="component" value="Unassembled WGS sequence"/>
</dbReference>
<keyword evidence="1" id="KW-1133">Transmembrane helix</keyword>
<dbReference type="EMBL" id="BNAU01000006">
    <property type="protein sequence ID" value="GHF10489.1"/>
    <property type="molecule type" value="Genomic_DNA"/>
</dbReference>
<comment type="caution">
    <text evidence="2">The sequence shown here is derived from an EMBL/GenBank/DDBJ whole genome shotgun (WGS) entry which is preliminary data.</text>
</comment>
<organism evidence="2 3">
    <name type="scientific">Amycolatopsis deserti</name>
    <dbReference type="NCBI Taxonomy" id="185696"/>
    <lineage>
        <taxon>Bacteria</taxon>
        <taxon>Bacillati</taxon>
        <taxon>Actinomycetota</taxon>
        <taxon>Actinomycetes</taxon>
        <taxon>Pseudonocardiales</taxon>
        <taxon>Pseudonocardiaceae</taxon>
        <taxon>Amycolatopsis</taxon>
    </lineage>
</organism>
<name>A0ABQ3JAJ4_9PSEU</name>
<keyword evidence="3" id="KW-1185">Reference proteome</keyword>
<protein>
    <submittedName>
        <fullName evidence="2">Uncharacterized protein</fullName>
    </submittedName>
</protein>
<dbReference type="RefSeq" id="WP_191247084.1">
    <property type="nucleotide sequence ID" value="NZ_BNAU01000006.1"/>
</dbReference>
<evidence type="ECO:0000256" key="1">
    <source>
        <dbReference type="SAM" id="Phobius"/>
    </source>
</evidence>
<evidence type="ECO:0000313" key="3">
    <source>
        <dbReference type="Proteomes" id="UP000605897"/>
    </source>
</evidence>
<accession>A0ABQ3JAJ4</accession>
<proteinExistence type="predicted"/>
<evidence type="ECO:0000313" key="2">
    <source>
        <dbReference type="EMBL" id="GHF10489.1"/>
    </source>
</evidence>
<reference evidence="3" key="1">
    <citation type="journal article" date="2019" name="Int. J. Syst. Evol. Microbiol.">
        <title>The Global Catalogue of Microorganisms (GCM) 10K type strain sequencing project: providing services to taxonomists for standard genome sequencing and annotation.</title>
        <authorList>
            <consortium name="The Broad Institute Genomics Platform"/>
            <consortium name="The Broad Institute Genome Sequencing Center for Infectious Disease"/>
            <person name="Wu L."/>
            <person name="Ma J."/>
        </authorList>
    </citation>
    <scope>NUCLEOTIDE SEQUENCE [LARGE SCALE GENOMIC DNA]</scope>
    <source>
        <strain evidence="3">CGMCC 4.7677</strain>
    </source>
</reference>
<keyword evidence="1" id="KW-0472">Membrane</keyword>
<sequence>MSMFEVLRRFGTFALLVFTGSVLLFLVLHLVRIPLVLIAKVLEISMRRLDAFVTRHASKPPTGPVNQFFHPTPVSREEAINVHA</sequence>